<keyword evidence="3" id="KW-0813">Transport</keyword>
<dbReference type="FunFam" id="1.20.1720.10:FF:000005">
    <property type="entry name" value="Bcr/CflA family efflux transporter"/>
    <property type="match status" value="1"/>
</dbReference>
<evidence type="ECO:0000256" key="2">
    <source>
        <dbReference type="ARBA" id="ARBA00006236"/>
    </source>
</evidence>
<organism evidence="10 11">
    <name type="scientific">Gandjariella thermophila</name>
    <dbReference type="NCBI Taxonomy" id="1931992"/>
    <lineage>
        <taxon>Bacteria</taxon>
        <taxon>Bacillati</taxon>
        <taxon>Actinomycetota</taxon>
        <taxon>Actinomycetes</taxon>
        <taxon>Pseudonocardiales</taxon>
        <taxon>Pseudonocardiaceae</taxon>
        <taxon>Gandjariella</taxon>
    </lineage>
</organism>
<dbReference type="NCBIfam" id="TIGR00710">
    <property type="entry name" value="efflux_Bcr_CflA"/>
    <property type="match status" value="1"/>
</dbReference>
<name>A0A4D4JIL5_9PSEU</name>
<accession>A0A4D4JIL5</accession>
<dbReference type="Pfam" id="PF07690">
    <property type="entry name" value="MFS_1"/>
    <property type="match status" value="1"/>
</dbReference>
<feature type="transmembrane region" description="Helical" evidence="8">
    <location>
        <begin position="140"/>
        <end position="159"/>
    </location>
</feature>
<dbReference type="GO" id="GO:1990961">
    <property type="term" value="P:xenobiotic detoxification by transmembrane export across the plasma membrane"/>
    <property type="evidence" value="ECO:0007669"/>
    <property type="project" value="InterPro"/>
</dbReference>
<proteinExistence type="inferred from homology"/>
<dbReference type="RefSeq" id="WP_137816653.1">
    <property type="nucleotide sequence ID" value="NZ_BJFL01000053.1"/>
</dbReference>
<feature type="domain" description="Major facilitator superfamily (MFS) profile" evidence="9">
    <location>
        <begin position="14"/>
        <end position="399"/>
    </location>
</feature>
<evidence type="ECO:0000256" key="4">
    <source>
        <dbReference type="ARBA" id="ARBA00022475"/>
    </source>
</evidence>
<dbReference type="GO" id="GO:0005886">
    <property type="term" value="C:plasma membrane"/>
    <property type="evidence" value="ECO:0007669"/>
    <property type="project" value="UniProtKB-SubCell"/>
</dbReference>
<dbReference type="InterPro" id="IPR036259">
    <property type="entry name" value="MFS_trans_sf"/>
</dbReference>
<keyword evidence="11" id="KW-1185">Reference proteome</keyword>
<dbReference type="PANTHER" id="PTHR23502:SF132">
    <property type="entry name" value="POLYAMINE TRANSPORTER 2-RELATED"/>
    <property type="match status" value="1"/>
</dbReference>
<dbReference type="EMBL" id="BJFL01000053">
    <property type="protein sequence ID" value="GDY33733.1"/>
    <property type="molecule type" value="Genomic_DNA"/>
</dbReference>
<dbReference type="InterPro" id="IPR011701">
    <property type="entry name" value="MFS"/>
</dbReference>
<dbReference type="PROSITE" id="PS50850">
    <property type="entry name" value="MFS"/>
    <property type="match status" value="1"/>
</dbReference>
<feature type="transmembrane region" description="Helical" evidence="8">
    <location>
        <begin position="83"/>
        <end position="103"/>
    </location>
</feature>
<keyword evidence="5 8" id="KW-0812">Transmembrane</keyword>
<evidence type="ECO:0000256" key="8">
    <source>
        <dbReference type="SAM" id="Phobius"/>
    </source>
</evidence>
<dbReference type="GO" id="GO:0042910">
    <property type="term" value="F:xenobiotic transmembrane transporter activity"/>
    <property type="evidence" value="ECO:0007669"/>
    <property type="project" value="InterPro"/>
</dbReference>
<gene>
    <name evidence="10" type="primary">bcr</name>
    <name evidence="10" type="ORF">GTS_53660</name>
</gene>
<dbReference type="AlphaFoldDB" id="A0A4D4JIL5"/>
<dbReference type="Gene3D" id="1.20.1720.10">
    <property type="entry name" value="Multidrug resistance protein D"/>
    <property type="match status" value="1"/>
</dbReference>
<evidence type="ECO:0000256" key="5">
    <source>
        <dbReference type="ARBA" id="ARBA00022692"/>
    </source>
</evidence>
<comment type="subcellular location">
    <subcellularLocation>
        <location evidence="1">Cell membrane</location>
        <topology evidence="1">Multi-pass membrane protein</topology>
    </subcellularLocation>
</comment>
<dbReference type="InterPro" id="IPR020846">
    <property type="entry name" value="MFS_dom"/>
</dbReference>
<protein>
    <submittedName>
        <fullName evidence="10">Bcr/CflA family drug resistance efflux transporter</fullName>
    </submittedName>
</protein>
<feature type="transmembrane region" description="Helical" evidence="8">
    <location>
        <begin position="373"/>
        <end position="394"/>
    </location>
</feature>
<evidence type="ECO:0000259" key="9">
    <source>
        <dbReference type="PROSITE" id="PS50850"/>
    </source>
</evidence>
<dbReference type="SUPFAM" id="SSF103473">
    <property type="entry name" value="MFS general substrate transporter"/>
    <property type="match status" value="1"/>
</dbReference>
<dbReference type="CDD" id="cd17320">
    <property type="entry name" value="MFS_MdfA_MDR_like"/>
    <property type="match status" value="1"/>
</dbReference>
<feature type="transmembrane region" description="Helical" evidence="8">
    <location>
        <begin position="314"/>
        <end position="337"/>
    </location>
</feature>
<dbReference type="InterPro" id="IPR004812">
    <property type="entry name" value="Efflux_drug-R_Bcr/CmlA"/>
</dbReference>
<evidence type="ECO:0000313" key="11">
    <source>
        <dbReference type="Proteomes" id="UP000298860"/>
    </source>
</evidence>
<feature type="transmembrane region" description="Helical" evidence="8">
    <location>
        <begin position="349"/>
        <end position="367"/>
    </location>
</feature>
<keyword evidence="7 8" id="KW-0472">Membrane</keyword>
<dbReference type="Proteomes" id="UP000298860">
    <property type="component" value="Unassembled WGS sequence"/>
</dbReference>
<keyword evidence="6 8" id="KW-1133">Transmembrane helix</keyword>
<keyword evidence="4" id="KW-1003">Cell membrane</keyword>
<sequence>MSASPREESRWRRLRRVLILGGLTAFGPLSIDMYLPALPALARGYGAAESEVQLTLTACVLGIAVGQVLAGPLSDTLGRRRPLLAGLLLYTAVSLLCAVAPSVPALTALRLLQGLGAAAGIVIARAVVRDLHSGAAAARYFSMLMLVAGAAPILAPVIGGQLLRLTSWRGVFVVLGLFGAVLLLAAGLGLAETLPAERRRSGELGDTLRTFGRLLTDRVFLGYALASGLAFAAMFSYISGSPFVLQQLFGLSPQAFSLVFAVNSVGIMVCGQVNGRLVGRIGPARLLVCGLVASSVGGLTLLAVTAAGLGLPAILPPLFVVVASIGFVMPNSTALALSDYPRAAGSASALLGVAQFIVGAVAAPLVGLGEASALPMALVIACLGALALSAFFSLTRSRRSAATSVNADHDLARASAGE</sequence>
<feature type="transmembrane region" description="Helical" evidence="8">
    <location>
        <begin position="286"/>
        <end position="308"/>
    </location>
</feature>
<evidence type="ECO:0000313" key="10">
    <source>
        <dbReference type="EMBL" id="GDY33733.1"/>
    </source>
</evidence>
<evidence type="ECO:0000256" key="7">
    <source>
        <dbReference type="ARBA" id="ARBA00023136"/>
    </source>
</evidence>
<evidence type="ECO:0000256" key="3">
    <source>
        <dbReference type="ARBA" id="ARBA00022448"/>
    </source>
</evidence>
<evidence type="ECO:0000256" key="6">
    <source>
        <dbReference type="ARBA" id="ARBA00022989"/>
    </source>
</evidence>
<feature type="transmembrane region" description="Helical" evidence="8">
    <location>
        <begin position="219"/>
        <end position="239"/>
    </location>
</feature>
<feature type="transmembrane region" description="Helical" evidence="8">
    <location>
        <begin position="54"/>
        <end position="71"/>
    </location>
</feature>
<feature type="transmembrane region" description="Helical" evidence="8">
    <location>
        <begin position="251"/>
        <end position="274"/>
    </location>
</feature>
<feature type="transmembrane region" description="Helical" evidence="8">
    <location>
        <begin position="171"/>
        <end position="191"/>
    </location>
</feature>
<evidence type="ECO:0000256" key="1">
    <source>
        <dbReference type="ARBA" id="ARBA00004651"/>
    </source>
</evidence>
<feature type="transmembrane region" description="Helical" evidence="8">
    <location>
        <begin position="109"/>
        <end position="128"/>
    </location>
</feature>
<comment type="similarity">
    <text evidence="2">Belongs to the major facilitator superfamily. Bcr/CmlA family.</text>
</comment>
<reference evidence="11" key="1">
    <citation type="submission" date="2019-04" db="EMBL/GenBank/DDBJ databases">
        <title>Draft genome sequence of Pseudonocardiaceae bacterium SL3-2-4.</title>
        <authorList>
            <person name="Ningsih F."/>
            <person name="Yokota A."/>
            <person name="Sakai Y."/>
            <person name="Nanatani K."/>
            <person name="Yabe S."/>
            <person name="Oetari A."/>
            <person name="Sjamsuridzal W."/>
        </authorList>
    </citation>
    <scope>NUCLEOTIDE SEQUENCE [LARGE SCALE GENOMIC DNA]</scope>
    <source>
        <strain evidence="11">SL3-2-4</strain>
    </source>
</reference>
<comment type="caution">
    <text evidence="10">The sequence shown here is derived from an EMBL/GenBank/DDBJ whole genome shotgun (WGS) entry which is preliminary data.</text>
</comment>
<dbReference type="OrthoDB" id="9814303at2"/>
<dbReference type="NCBIfam" id="NF008314">
    <property type="entry name" value="PRK11102.1"/>
    <property type="match status" value="1"/>
</dbReference>
<dbReference type="PANTHER" id="PTHR23502">
    <property type="entry name" value="MAJOR FACILITATOR SUPERFAMILY"/>
    <property type="match status" value="1"/>
</dbReference>